<dbReference type="SMART" id="SM00387">
    <property type="entry name" value="HATPase_c"/>
    <property type="match status" value="1"/>
</dbReference>
<dbReference type="SUPFAM" id="SSF55874">
    <property type="entry name" value="ATPase domain of HSP90 chaperone/DNA topoisomerase II/histidine kinase"/>
    <property type="match status" value="1"/>
</dbReference>
<feature type="transmembrane region" description="Helical" evidence="1">
    <location>
        <begin position="190"/>
        <end position="209"/>
    </location>
</feature>
<dbReference type="AlphaFoldDB" id="A0A9X1WKE6"/>
<feature type="transmembrane region" description="Helical" evidence="1">
    <location>
        <begin position="158"/>
        <end position="178"/>
    </location>
</feature>
<evidence type="ECO:0000313" key="4">
    <source>
        <dbReference type="Proteomes" id="UP001139347"/>
    </source>
</evidence>
<gene>
    <name evidence="3" type="ORF">MUG84_04180</name>
</gene>
<evidence type="ECO:0000256" key="1">
    <source>
        <dbReference type="SAM" id="Phobius"/>
    </source>
</evidence>
<dbReference type="InterPro" id="IPR003594">
    <property type="entry name" value="HATPase_dom"/>
</dbReference>
<protein>
    <submittedName>
        <fullName evidence="3">GHKL domain-containing protein</fullName>
    </submittedName>
</protein>
<feature type="transmembrane region" description="Helical" evidence="1">
    <location>
        <begin position="68"/>
        <end position="87"/>
    </location>
</feature>
<organism evidence="3 4">
    <name type="scientific">Paenibacillus mangrovi</name>
    <dbReference type="NCBI Taxonomy" id="2931978"/>
    <lineage>
        <taxon>Bacteria</taxon>
        <taxon>Bacillati</taxon>
        <taxon>Bacillota</taxon>
        <taxon>Bacilli</taxon>
        <taxon>Bacillales</taxon>
        <taxon>Paenibacillaceae</taxon>
        <taxon>Paenibacillus</taxon>
    </lineage>
</organism>
<dbReference type="GO" id="GO:0042802">
    <property type="term" value="F:identical protein binding"/>
    <property type="evidence" value="ECO:0007669"/>
    <property type="project" value="TreeGrafter"/>
</dbReference>
<dbReference type="PANTHER" id="PTHR40448">
    <property type="entry name" value="TWO-COMPONENT SENSOR HISTIDINE KINASE"/>
    <property type="match status" value="1"/>
</dbReference>
<evidence type="ECO:0000259" key="2">
    <source>
        <dbReference type="SMART" id="SM00387"/>
    </source>
</evidence>
<sequence length="431" mass="48808">MGQLIWETALDVLSILLLMQLAGRTTAGFSSKVFGWGAVIFLFCLFDQTQPYLSGGSSNGIQFSYNEILPVATIPGLIGLLFLTLLINSFVFKRTHVEIIFITMLGFSMYLLLRLFVAAAVDLFAVSTVIVSPLTLLLTAGFYGLVKFKFSAYLSQNLNQFMKLLITAIFIFLLYMILSSANPDSPGIHPFLMEFMVVMVSAILGWLFYEQRRAQVTENRIKAIEKYIPIIDELVAEVRARQHEFSNKLLAISSILQSAEDMETAREQVSMYVDNVKLTDGQHELLNMDHKVIAGFLYTKMKRAEQLKMNLCIERSVPVSDFPCEDHDLIEVLGILIDNAMEACYGGDTITVNMLRYHDRYELTVSNPAEYMDNTRMMQLFKLGYSTKSTHSKDRGYGLYNVQQIAKQYNGKIIARNDQKHGNKLTIGIQF</sequence>
<keyword evidence="4" id="KW-1185">Reference proteome</keyword>
<feature type="transmembrane region" description="Helical" evidence="1">
    <location>
        <begin position="123"/>
        <end position="146"/>
    </location>
</feature>
<proteinExistence type="predicted"/>
<keyword evidence="1" id="KW-0472">Membrane</keyword>
<dbReference type="RefSeq" id="WP_244720572.1">
    <property type="nucleotide sequence ID" value="NZ_JALIRP010000001.1"/>
</dbReference>
<keyword evidence="1" id="KW-1133">Transmembrane helix</keyword>
<reference evidence="3" key="1">
    <citation type="submission" date="2022-04" db="EMBL/GenBank/DDBJ databases">
        <title>Paenibacillus mangrovi sp. nov., a novel endophytic bacterium isolated from bark of Kandelia candel.</title>
        <authorList>
            <person name="Tuo L."/>
        </authorList>
    </citation>
    <scope>NUCLEOTIDE SEQUENCE</scope>
    <source>
        <strain evidence="3">KQZ6P-2</strain>
    </source>
</reference>
<feature type="transmembrane region" description="Helical" evidence="1">
    <location>
        <begin position="99"/>
        <end position="117"/>
    </location>
</feature>
<dbReference type="PANTHER" id="PTHR40448:SF1">
    <property type="entry name" value="TWO-COMPONENT SENSOR HISTIDINE KINASE"/>
    <property type="match status" value="1"/>
</dbReference>
<dbReference type="InterPro" id="IPR036890">
    <property type="entry name" value="HATPase_C_sf"/>
</dbReference>
<dbReference type="Pfam" id="PF02518">
    <property type="entry name" value="HATPase_c"/>
    <property type="match status" value="1"/>
</dbReference>
<dbReference type="Gene3D" id="3.30.565.10">
    <property type="entry name" value="Histidine kinase-like ATPase, C-terminal domain"/>
    <property type="match status" value="1"/>
</dbReference>
<comment type="caution">
    <text evidence="3">The sequence shown here is derived from an EMBL/GenBank/DDBJ whole genome shotgun (WGS) entry which is preliminary data.</text>
</comment>
<accession>A0A9X1WKE6</accession>
<feature type="transmembrane region" description="Helical" evidence="1">
    <location>
        <begin position="29"/>
        <end position="48"/>
    </location>
</feature>
<keyword evidence="1" id="KW-0812">Transmembrane</keyword>
<dbReference type="Proteomes" id="UP001139347">
    <property type="component" value="Unassembled WGS sequence"/>
</dbReference>
<name>A0A9X1WKE6_9BACL</name>
<evidence type="ECO:0000313" key="3">
    <source>
        <dbReference type="EMBL" id="MCJ8010942.1"/>
    </source>
</evidence>
<feature type="domain" description="Histidine kinase/HSP90-like ATPase" evidence="2">
    <location>
        <begin position="324"/>
        <end position="431"/>
    </location>
</feature>
<dbReference type="EMBL" id="JALIRP010000001">
    <property type="protein sequence ID" value="MCJ8010942.1"/>
    <property type="molecule type" value="Genomic_DNA"/>
</dbReference>